<dbReference type="InterPro" id="IPR036551">
    <property type="entry name" value="Flavin_trans-like"/>
</dbReference>
<accession>A0A3R9ZV96</accession>
<dbReference type="PANTHER" id="PTHR14359:SF6">
    <property type="entry name" value="PHOSPHOPANTOTHENOYLCYSTEINE DECARBOXYLASE"/>
    <property type="match status" value="1"/>
</dbReference>
<dbReference type="AlphaFoldDB" id="A0A3R9ZV96"/>
<dbReference type="Pfam" id="PF02441">
    <property type="entry name" value="Flavoprotein"/>
    <property type="match status" value="1"/>
</dbReference>
<keyword evidence="3" id="KW-1185">Reference proteome</keyword>
<evidence type="ECO:0000313" key="2">
    <source>
        <dbReference type="EMBL" id="RST88517.1"/>
    </source>
</evidence>
<dbReference type="Gene3D" id="3.40.50.1950">
    <property type="entry name" value="Flavin prenyltransferase-like"/>
    <property type="match status" value="1"/>
</dbReference>
<evidence type="ECO:0000313" key="3">
    <source>
        <dbReference type="Proteomes" id="UP000277864"/>
    </source>
</evidence>
<dbReference type="Proteomes" id="UP000277864">
    <property type="component" value="Unassembled WGS sequence"/>
</dbReference>
<proteinExistence type="predicted"/>
<keyword evidence="2" id="KW-0456">Lyase</keyword>
<dbReference type="GO" id="GO:0004633">
    <property type="term" value="F:phosphopantothenoylcysteine decarboxylase activity"/>
    <property type="evidence" value="ECO:0007669"/>
    <property type="project" value="UniProtKB-EC"/>
</dbReference>
<protein>
    <submittedName>
        <fullName evidence="2">Phosphopantothenoylcysteine decarboxylase</fullName>
        <ecNumber evidence="2">4.1.1.36</ecNumber>
    </submittedName>
</protein>
<sequence length="184" mass="19957">MKKRVVLGVTASIAAYKAAEIVSALKKQEIDVHVIMTEHSTHFITPLTMQILSENPVHVDVMTEPSVERINHIYLAQNSDLFVIAPATANIIGKIANGLADDMLSTVSMAVPNETPKLIAPAMNTKMYENKSMQHNLQQIKEWGFKEITPVSKVLACGDIGIGGLAQVNQIVAAILDELGQTSI</sequence>
<feature type="domain" description="Flavoprotein" evidence="1">
    <location>
        <begin position="3"/>
        <end position="178"/>
    </location>
</feature>
<dbReference type="OrthoDB" id="9802554at2"/>
<reference evidence="2 3" key="1">
    <citation type="submission" date="2018-03" db="EMBL/GenBank/DDBJ databases">
        <authorList>
            <person name="Gulvik C.A."/>
        </authorList>
    </citation>
    <scope>NUCLEOTIDE SEQUENCE [LARGE SCALE GENOMIC DNA]</scope>
    <source>
        <strain evidence="2 3">JCM 31581</strain>
    </source>
</reference>
<dbReference type="SUPFAM" id="SSF52507">
    <property type="entry name" value="Homo-oligomeric flavin-containing Cys decarboxylases, HFCD"/>
    <property type="match status" value="1"/>
</dbReference>
<organism evidence="2 3">
    <name type="scientific">Vagococcus humatus</name>
    <dbReference type="NCBI Taxonomy" id="1889241"/>
    <lineage>
        <taxon>Bacteria</taxon>
        <taxon>Bacillati</taxon>
        <taxon>Bacillota</taxon>
        <taxon>Bacilli</taxon>
        <taxon>Lactobacillales</taxon>
        <taxon>Enterococcaceae</taxon>
        <taxon>Vagococcus</taxon>
    </lineage>
</organism>
<evidence type="ECO:0000259" key="1">
    <source>
        <dbReference type="Pfam" id="PF02441"/>
    </source>
</evidence>
<dbReference type="GO" id="GO:0010181">
    <property type="term" value="F:FMN binding"/>
    <property type="evidence" value="ECO:0007669"/>
    <property type="project" value="TreeGrafter"/>
</dbReference>
<dbReference type="EMBL" id="PXZH01000008">
    <property type="protein sequence ID" value="RST88517.1"/>
    <property type="molecule type" value="Genomic_DNA"/>
</dbReference>
<dbReference type="GO" id="GO:0071513">
    <property type="term" value="C:phosphopantothenoylcysteine decarboxylase complex"/>
    <property type="evidence" value="ECO:0007669"/>
    <property type="project" value="TreeGrafter"/>
</dbReference>
<name>A0A3R9ZV96_9ENTE</name>
<dbReference type="RefSeq" id="WP_125943996.1">
    <property type="nucleotide sequence ID" value="NZ_PXZH01000008.1"/>
</dbReference>
<dbReference type="PANTHER" id="PTHR14359">
    <property type="entry name" value="HOMO-OLIGOMERIC FLAVIN CONTAINING CYS DECARBOXYLASE FAMILY"/>
    <property type="match status" value="1"/>
</dbReference>
<gene>
    <name evidence="2" type="ORF">C7P63_09900</name>
</gene>
<comment type="caution">
    <text evidence="2">The sequence shown here is derived from an EMBL/GenBank/DDBJ whole genome shotgun (WGS) entry which is preliminary data.</text>
</comment>
<dbReference type="InterPro" id="IPR003382">
    <property type="entry name" value="Flavoprotein"/>
</dbReference>
<dbReference type="EC" id="4.1.1.36" evidence="2"/>
<dbReference type="GO" id="GO:0015937">
    <property type="term" value="P:coenzyme A biosynthetic process"/>
    <property type="evidence" value="ECO:0007669"/>
    <property type="project" value="TreeGrafter"/>
</dbReference>